<dbReference type="Proteomes" id="UP000308760">
    <property type="component" value="Unassembled WGS sequence"/>
</dbReference>
<reference evidence="4" key="1">
    <citation type="submission" date="2019-04" db="EMBL/GenBank/DDBJ databases">
        <title>Nocardioides xinjiangensis sp. nov.</title>
        <authorList>
            <person name="Liu S."/>
        </authorList>
    </citation>
    <scope>NUCLEOTIDE SEQUENCE [LARGE SCALE GENOMIC DNA]</scope>
    <source>
        <strain evidence="4">18</strain>
    </source>
</reference>
<protein>
    <submittedName>
        <fullName evidence="3">Uncharacterized protein</fullName>
    </submittedName>
</protein>
<feature type="compositionally biased region" description="Acidic residues" evidence="1">
    <location>
        <begin position="143"/>
        <end position="159"/>
    </location>
</feature>
<reference evidence="3 4" key="2">
    <citation type="submission" date="2019-05" db="EMBL/GenBank/DDBJ databases">
        <title>Glycomyces buryatensis sp. nov.</title>
        <authorList>
            <person name="Nikitina E."/>
        </authorList>
    </citation>
    <scope>NUCLEOTIDE SEQUENCE [LARGE SCALE GENOMIC DNA]</scope>
    <source>
        <strain evidence="3 4">18</strain>
    </source>
</reference>
<feature type="compositionally biased region" description="Low complexity" evidence="1">
    <location>
        <begin position="11"/>
        <end position="27"/>
    </location>
</feature>
<accession>A0A4S8QFM8</accession>
<feature type="region of interest" description="Disordered" evidence="1">
    <location>
        <begin position="1"/>
        <end position="96"/>
    </location>
</feature>
<evidence type="ECO:0000256" key="2">
    <source>
        <dbReference type="SAM" id="Phobius"/>
    </source>
</evidence>
<sequence>MTYPPQGTPDGQYGPSQPGSQQPPAGGYVPGQAGADHGPQPTAPQYTQPAQTQAYPGQPGFDPAQGYGQQQGYGPQQGFDPYGGQFGPPPVQAQSKGGKGTLLLVGIVVVLMAAGAIGGYFLLGDPEQGTTTAGEDSTSQAEPDQDGEGEEPTGEDEQAEPPPSDGENLTVGSLGALTPIPGDEWELYLEAGSAADPMGDAEAYALQHTDDWISFFGVGVYSSAYAVYDPADLETSAIEAMSVWASTSFTGATGYEAGDATLTETEVDGHPAMLVEMRNSWESVEGVDDSYEDTAILVVDVDGVNGFIGVASVAESGTDSYDAAVEALLATVFDAESA</sequence>
<feature type="transmembrane region" description="Helical" evidence="2">
    <location>
        <begin position="102"/>
        <end position="123"/>
    </location>
</feature>
<comment type="caution">
    <text evidence="3">The sequence shown here is derived from an EMBL/GenBank/DDBJ whole genome shotgun (WGS) entry which is preliminary data.</text>
</comment>
<feature type="compositionally biased region" description="Polar residues" evidence="1">
    <location>
        <begin position="128"/>
        <end position="139"/>
    </location>
</feature>
<organism evidence="3 4">
    <name type="scientific">Glycomyces buryatensis</name>
    <dbReference type="NCBI Taxonomy" id="2570927"/>
    <lineage>
        <taxon>Bacteria</taxon>
        <taxon>Bacillati</taxon>
        <taxon>Actinomycetota</taxon>
        <taxon>Actinomycetes</taxon>
        <taxon>Glycomycetales</taxon>
        <taxon>Glycomycetaceae</taxon>
        <taxon>Glycomyces</taxon>
    </lineage>
</organism>
<name>A0A4S8QFM8_9ACTN</name>
<evidence type="ECO:0000313" key="3">
    <source>
        <dbReference type="EMBL" id="THV43433.1"/>
    </source>
</evidence>
<evidence type="ECO:0000313" key="4">
    <source>
        <dbReference type="Proteomes" id="UP000308760"/>
    </source>
</evidence>
<feature type="compositionally biased region" description="Low complexity" evidence="1">
    <location>
        <begin position="39"/>
        <end position="56"/>
    </location>
</feature>
<keyword evidence="4" id="KW-1185">Reference proteome</keyword>
<keyword evidence="2" id="KW-0812">Transmembrane</keyword>
<keyword evidence="2" id="KW-0472">Membrane</keyword>
<feature type="region of interest" description="Disordered" evidence="1">
    <location>
        <begin position="128"/>
        <end position="176"/>
    </location>
</feature>
<evidence type="ECO:0000256" key="1">
    <source>
        <dbReference type="SAM" id="MobiDB-lite"/>
    </source>
</evidence>
<dbReference type="OrthoDB" id="5190018at2"/>
<gene>
    <name evidence="3" type="ORF">FAB82_01810</name>
</gene>
<keyword evidence="2" id="KW-1133">Transmembrane helix</keyword>
<dbReference type="RefSeq" id="WP_136532823.1">
    <property type="nucleotide sequence ID" value="NZ_STGY01000004.1"/>
</dbReference>
<feature type="compositionally biased region" description="Low complexity" evidence="1">
    <location>
        <begin position="65"/>
        <end position="83"/>
    </location>
</feature>
<dbReference type="EMBL" id="STGY01000004">
    <property type="protein sequence ID" value="THV43433.1"/>
    <property type="molecule type" value="Genomic_DNA"/>
</dbReference>
<proteinExistence type="predicted"/>
<dbReference type="AlphaFoldDB" id="A0A4S8QFM8"/>